<dbReference type="PANTHER" id="PTHR43798:SF29">
    <property type="entry name" value="AB HYDROLASE-1 DOMAIN-CONTAINING PROTEIN"/>
    <property type="match status" value="1"/>
</dbReference>
<keyword evidence="3" id="KW-1185">Reference proteome</keyword>
<name>A0ABX3A248_9GAMM</name>
<evidence type="ECO:0000313" key="3">
    <source>
        <dbReference type="Proteomes" id="UP000094329"/>
    </source>
</evidence>
<feature type="domain" description="Thioesterase" evidence="1">
    <location>
        <begin position="39"/>
        <end position="229"/>
    </location>
</feature>
<dbReference type="Pfam" id="PF00975">
    <property type="entry name" value="Thioesterase"/>
    <property type="match status" value="1"/>
</dbReference>
<dbReference type="InterPro" id="IPR001031">
    <property type="entry name" value="Thioesterase"/>
</dbReference>
<sequence>MIEKQNLVLISGLLCTDELWEHQAERLGDDFNIIYGVNDASSIEEMAQQTIQHIDSLEQGECFHLAGLSMGGYIALEIMQQCPKRVKTLSLLNTTAHSCDPKTISARHQAIRLAEQGRFEALISAFPGMWLSDKSRQSKKLLALEKRMALAVGPECYIRQQHAIMARKDYTSTLVDIQCPTLLIAGQYDRLIQQAQMENLARCIHSAKLHLIDSGHVSSIEAPEQVTRLMMEFLS</sequence>
<reference evidence="2 3" key="1">
    <citation type="submission" date="2016-08" db="EMBL/GenBank/DDBJ databases">
        <title>Draft genome sequence of Candidatus Piscirickettsia litoralis, from seawater.</title>
        <authorList>
            <person name="Wan X."/>
            <person name="Lee A.J."/>
            <person name="Hou S."/>
            <person name="Donachie S.P."/>
        </authorList>
    </citation>
    <scope>NUCLEOTIDE SEQUENCE [LARGE SCALE GENOMIC DNA]</scope>
    <source>
        <strain evidence="2 3">Y2</strain>
    </source>
</reference>
<comment type="caution">
    <text evidence="2">The sequence shown here is derived from an EMBL/GenBank/DDBJ whole genome shotgun (WGS) entry which is preliminary data.</text>
</comment>
<dbReference type="RefSeq" id="WP_069311538.1">
    <property type="nucleotide sequence ID" value="NZ_MDTU01000001.1"/>
</dbReference>
<proteinExistence type="predicted"/>
<organism evidence="2 3">
    <name type="scientific">Piscirickettsia litoralis</name>
    <dbReference type="NCBI Taxonomy" id="1891921"/>
    <lineage>
        <taxon>Bacteria</taxon>
        <taxon>Pseudomonadati</taxon>
        <taxon>Pseudomonadota</taxon>
        <taxon>Gammaproteobacteria</taxon>
        <taxon>Thiotrichales</taxon>
        <taxon>Piscirickettsiaceae</taxon>
        <taxon>Piscirickettsia</taxon>
    </lineage>
</organism>
<gene>
    <name evidence="2" type="ORF">BGC07_00470</name>
</gene>
<dbReference type="InterPro" id="IPR029058">
    <property type="entry name" value="AB_hydrolase_fold"/>
</dbReference>
<dbReference type="Proteomes" id="UP000094329">
    <property type="component" value="Unassembled WGS sequence"/>
</dbReference>
<dbReference type="InterPro" id="IPR050266">
    <property type="entry name" value="AB_hydrolase_sf"/>
</dbReference>
<dbReference type="EMBL" id="MDTU01000001">
    <property type="protein sequence ID" value="ODN41736.1"/>
    <property type="molecule type" value="Genomic_DNA"/>
</dbReference>
<evidence type="ECO:0000259" key="1">
    <source>
        <dbReference type="Pfam" id="PF00975"/>
    </source>
</evidence>
<dbReference type="SUPFAM" id="SSF53474">
    <property type="entry name" value="alpha/beta-Hydrolases"/>
    <property type="match status" value="1"/>
</dbReference>
<dbReference type="Gene3D" id="3.40.50.1820">
    <property type="entry name" value="alpha/beta hydrolase"/>
    <property type="match status" value="1"/>
</dbReference>
<evidence type="ECO:0000313" key="2">
    <source>
        <dbReference type="EMBL" id="ODN41736.1"/>
    </source>
</evidence>
<dbReference type="PRINTS" id="PR00111">
    <property type="entry name" value="ABHYDROLASE"/>
</dbReference>
<dbReference type="PANTHER" id="PTHR43798">
    <property type="entry name" value="MONOACYLGLYCEROL LIPASE"/>
    <property type="match status" value="1"/>
</dbReference>
<accession>A0ABX3A248</accession>
<protein>
    <recommendedName>
        <fullName evidence="1">Thioesterase domain-containing protein</fullName>
    </recommendedName>
</protein>
<dbReference type="InterPro" id="IPR000073">
    <property type="entry name" value="AB_hydrolase_1"/>
</dbReference>